<sequence length="294" mass="32519">MYQQIAIKPSNKLHLSAPQSSLGEYTGLDLATTSIPSSSIIKTSKNWVLPPRPKPGRKTSVAHTRKSVCVANSASANTNKVTKRKDLLHNRQKSNSICSGVIGNAEKTLTRNLDDCTSIFLKFEDEEAIPQTLQTPQQPNNKVTKTSEYTEAELANLISTSLSQSLLQTENELDQENSLLQKDETKLTNEEVSSLLSSSTGSPNSIFSTDHYNISNSTSDLLTLSRFDTEVDLVIDNSNLNFKLLDQNVSPTSDFLPINFTSTFDSEYIPPTLEDIINEQEKSYVDVIGKNKKI</sequence>
<dbReference type="GO" id="GO:0005634">
    <property type="term" value="C:nucleus"/>
    <property type="evidence" value="ECO:0007669"/>
    <property type="project" value="InterPro"/>
</dbReference>
<keyword evidence="4" id="KW-1185">Reference proteome</keyword>
<dbReference type="AlphaFoldDB" id="G8BW11"/>
<evidence type="ECO:0000313" key="3">
    <source>
        <dbReference type="EMBL" id="CCE64089.1"/>
    </source>
</evidence>
<dbReference type="Proteomes" id="UP000005666">
    <property type="component" value="Chromosome 7"/>
</dbReference>
<evidence type="ECO:0000259" key="2">
    <source>
        <dbReference type="Pfam" id="PF10297"/>
    </source>
</evidence>
<dbReference type="HOGENOM" id="CLU_947244_0_0_1"/>
<feature type="domain" description="Hap4 transcription factor heteromerisation" evidence="2">
    <location>
        <begin position="43"/>
        <end position="58"/>
    </location>
</feature>
<organism evidence="3 4">
    <name type="scientific">Tetrapisispora phaffii (strain ATCC 24235 / CBS 4417 / NBRC 1672 / NRRL Y-8282 / UCD 70-5)</name>
    <name type="common">Yeast</name>
    <name type="synonym">Fabospora phaffii</name>
    <dbReference type="NCBI Taxonomy" id="1071381"/>
    <lineage>
        <taxon>Eukaryota</taxon>
        <taxon>Fungi</taxon>
        <taxon>Dikarya</taxon>
        <taxon>Ascomycota</taxon>
        <taxon>Saccharomycotina</taxon>
        <taxon>Saccharomycetes</taxon>
        <taxon>Saccharomycetales</taxon>
        <taxon>Saccharomycetaceae</taxon>
        <taxon>Tetrapisispora</taxon>
    </lineage>
</organism>
<proteinExistence type="predicted"/>
<keyword evidence="1" id="KW-0539">Nucleus</keyword>
<dbReference type="GeneID" id="11535724"/>
<evidence type="ECO:0000256" key="1">
    <source>
        <dbReference type="ARBA" id="ARBA00023242"/>
    </source>
</evidence>
<dbReference type="KEGG" id="tpf:TPHA_0G02540"/>
<accession>G8BW11</accession>
<dbReference type="InterPro" id="IPR018287">
    <property type="entry name" value="Hap4_TF_heteromerisation"/>
</dbReference>
<evidence type="ECO:0000313" key="4">
    <source>
        <dbReference type="Proteomes" id="UP000005666"/>
    </source>
</evidence>
<dbReference type="GO" id="GO:0006355">
    <property type="term" value="P:regulation of DNA-templated transcription"/>
    <property type="evidence" value="ECO:0007669"/>
    <property type="project" value="InterPro"/>
</dbReference>
<reference evidence="3 4" key="1">
    <citation type="journal article" date="2011" name="Proc. Natl. Acad. Sci. U.S.A.">
        <title>Evolutionary erosion of yeast sex chromosomes by mating-type switching accidents.</title>
        <authorList>
            <person name="Gordon J.L."/>
            <person name="Armisen D."/>
            <person name="Proux-Wera E."/>
            <person name="Oheigeartaigh S.S."/>
            <person name="Byrne K.P."/>
            <person name="Wolfe K.H."/>
        </authorList>
    </citation>
    <scope>NUCLEOTIDE SEQUENCE [LARGE SCALE GENOMIC DNA]</scope>
    <source>
        <strain evidence="4">ATCC 24235 / CBS 4417 / NBRC 1672 / NRRL Y-8282 / UCD 70-5</strain>
    </source>
</reference>
<dbReference type="OMA" id="IFSTDHY"/>
<name>G8BW11_TETPH</name>
<dbReference type="RefSeq" id="XP_003686523.1">
    <property type="nucleotide sequence ID" value="XM_003686475.1"/>
</dbReference>
<gene>
    <name evidence="3" type="primary">TPHA0G02540</name>
    <name evidence="3" type="ordered locus">TPHA_0G02540</name>
</gene>
<dbReference type="Pfam" id="PF10297">
    <property type="entry name" value="Hap4_Hap_bind"/>
    <property type="match status" value="1"/>
</dbReference>
<dbReference type="EMBL" id="HE612862">
    <property type="protein sequence ID" value="CCE64089.1"/>
    <property type="molecule type" value="Genomic_DNA"/>
</dbReference>
<protein>
    <recommendedName>
        <fullName evidence="2">Hap4 transcription factor heteromerisation domain-containing protein</fullName>
    </recommendedName>
</protein>